<evidence type="ECO:0000256" key="1">
    <source>
        <dbReference type="SAM" id="SignalP"/>
    </source>
</evidence>
<dbReference type="Gene3D" id="3.40.190.10">
    <property type="entry name" value="Periplasmic binding protein-like II"/>
    <property type="match status" value="2"/>
</dbReference>
<dbReference type="InterPro" id="IPR001638">
    <property type="entry name" value="Solute-binding_3/MltF_N"/>
</dbReference>
<dbReference type="Proteomes" id="UP001528823">
    <property type="component" value="Unassembled WGS sequence"/>
</dbReference>
<keyword evidence="4" id="KW-1185">Reference proteome</keyword>
<accession>A0ABT5UJ60</accession>
<evidence type="ECO:0000313" key="4">
    <source>
        <dbReference type="Proteomes" id="UP001528823"/>
    </source>
</evidence>
<evidence type="ECO:0000313" key="3">
    <source>
        <dbReference type="EMBL" id="MDE1465991.1"/>
    </source>
</evidence>
<name>A0ABT5UJ60_9GAMM</name>
<reference evidence="3 4" key="1">
    <citation type="submission" date="2022-11" db="EMBL/GenBank/DDBJ databases">
        <title>Spartinivicinus poritis sp. nov., isolated from scleractinian coral Porites lutea.</title>
        <authorList>
            <person name="Zhang G."/>
            <person name="Cai L."/>
            <person name="Wei Q."/>
        </authorList>
    </citation>
    <scope>NUCLEOTIDE SEQUENCE [LARGE SCALE GENOMIC DNA]</scope>
    <source>
        <strain evidence="3 4">A2-2</strain>
    </source>
</reference>
<proteinExistence type="predicted"/>
<evidence type="ECO:0000259" key="2">
    <source>
        <dbReference type="SMART" id="SM00062"/>
    </source>
</evidence>
<dbReference type="EMBL" id="JAPMOU010000113">
    <property type="protein sequence ID" value="MDE1465991.1"/>
    <property type="molecule type" value="Genomic_DNA"/>
</dbReference>
<comment type="caution">
    <text evidence="3">The sequence shown here is derived from an EMBL/GenBank/DDBJ whole genome shotgun (WGS) entry which is preliminary data.</text>
</comment>
<gene>
    <name evidence="3" type="ORF">ORQ98_28935</name>
</gene>
<dbReference type="SMART" id="SM00062">
    <property type="entry name" value="PBPb"/>
    <property type="match status" value="1"/>
</dbReference>
<organism evidence="3 4">
    <name type="scientific">Spartinivicinus poritis</name>
    <dbReference type="NCBI Taxonomy" id="2994640"/>
    <lineage>
        <taxon>Bacteria</taxon>
        <taxon>Pseudomonadati</taxon>
        <taxon>Pseudomonadota</taxon>
        <taxon>Gammaproteobacteria</taxon>
        <taxon>Oceanospirillales</taxon>
        <taxon>Zooshikellaceae</taxon>
        <taxon>Spartinivicinus</taxon>
    </lineage>
</organism>
<feature type="signal peptide" evidence="1">
    <location>
        <begin position="1"/>
        <end position="16"/>
    </location>
</feature>
<feature type="chain" id="PRO_5046743558" evidence="1">
    <location>
        <begin position="17"/>
        <end position="240"/>
    </location>
</feature>
<sequence length="240" mass="28063">MKAGLLLLLLSFTTYAKDTLSIGIPKSKPPYSFQDKGIIIDILKKVFDEQKFELKFIPLQNEEIDYSLRSSKIDVSTITHVKYKNLYYSSNYLPFDDVAITLEEKKLNIRTIHDLDGLSLVSWEGAPKLLGPEYQKLAKKNRNRWLEVPLQSHQNKMFWTKRTDVLICDLAIFLWMKNKLALKGIDTTKKYKIHRIFGGPIYQRAGFKSKNLRDYFDNRIEAIKSNGEYQSVFDYYKDPT</sequence>
<dbReference type="RefSeq" id="WP_274692290.1">
    <property type="nucleotide sequence ID" value="NZ_JAPMOU010000113.1"/>
</dbReference>
<dbReference type="Pfam" id="PF00497">
    <property type="entry name" value="SBP_bac_3"/>
    <property type="match status" value="1"/>
</dbReference>
<keyword evidence="1" id="KW-0732">Signal</keyword>
<protein>
    <submittedName>
        <fullName evidence="3">Transporter substrate-binding domain-containing protein</fullName>
    </submittedName>
</protein>
<feature type="domain" description="Solute-binding protein family 3/N-terminal" evidence="2">
    <location>
        <begin position="19"/>
        <end position="239"/>
    </location>
</feature>
<dbReference type="SUPFAM" id="SSF53850">
    <property type="entry name" value="Periplasmic binding protein-like II"/>
    <property type="match status" value="1"/>
</dbReference>